<evidence type="ECO:0000313" key="1">
    <source>
        <dbReference type="EMBL" id="WOL04939.1"/>
    </source>
</evidence>
<accession>A0AAQ3KBK6</accession>
<dbReference type="EMBL" id="CP136893">
    <property type="protein sequence ID" value="WOL04939.1"/>
    <property type="molecule type" value="Genomic_DNA"/>
</dbReference>
<dbReference type="InterPro" id="IPR044170">
    <property type="entry name" value="RSS3-like"/>
</dbReference>
<gene>
    <name evidence="1" type="ORF">Cni_G13662</name>
</gene>
<organism evidence="1 2">
    <name type="scientific">Canna indica</name>
    <name type="common">Indian-shot</name>
    <dbReference type="NCBI Taxonomy" id="4628"/>
    <lineage>
        <taxon>Eukaryota</taxon>
        <taxon>Viridiplantae</taxon>
        <taxon>Streptophyta</taxon>
        <taxon>Embryophyta</taxon>
        <taxon>Tracheophyta</taxon>
        <taxon>Spermatophyta</taxon>
        <taxon>Magnoliopsida</taxon>
        <taxon>Liliopsida</taxon>
        <taxon>Zingiberales</taxon>
        <taxon>Cannaceae</taxon>
        <taxon>Canna</taxon>
    </lineage>
</organism>
<name>A0AAQ3KBK6_9LILI</name>
<dbReference type="PANTHER" id="PTHR47375:SF1">
    <property type="entry name" value="GB|AAF34833.1"/>
    <property type="match status" value="1"/>
</dbReference>
<reference evidence="1 2" key="1">
    <citation type="submission" date="2023-10" db="EMBL/GenBank/DDBJ databases">
        <title>Chromosome-scale genome assembly provides insights into flower coloration mechanisms of Canna indica.</title>
        <authorList>
            <person name="Li C."/>
        </authorList>
    </citation>
    <scope>NUCLEOTIDE SEQUENCE [LARGE SCALE GENOMIC DNA]</scope>
    <source>
        <tissue evidence="1">Flower</tissue>
    </source>
</reference>
<sequence>MPELRPTLMRNLYPSDKGMVGSGGDGRSSKEAVGMALHEALRNICVSSDDWTSSVFWTIRPRPYFAAPILPSHCLLSLP</sequence>
<dbReference type="AlphaFoldDB" id="A0AAQ3KBK6"/>
<evidence type="ECO:0000313" key="2">
    <source>
        <dbReference type="Proteomes" id="UP001327560"/>
    </source>
</evidence>
<dbReference type="Proteomes" id="UP001327560">
    <property type="component" value="Chromosome 4"/>
</dbReference>
<protein>
    <submittedName>
        <fullName evidence="1">Uncharacterized protein</fullName>
    </submittedName>
</protein>
<dbReference type="PANTHER" id="PTHR47375">
    <property type="entry name" value="GB|AAF34833.1"/>
    <property type="match status" value="1"/>
</dbReference>
<proteinExistence type="predicted"/>
<keyword evidence="2" id="KW-1185">Reference proteome</keyword>